<name>A0ABT5KIX7_9BURK</name>
<dbReference type="Proteomes" id="UP001221189">
    <property type="component" value="Unassembled WGS sequence"/>
</dbReference>
<feature type="signal peptide" evidence="5">
    <location>
        <begin position="1"/>
        <end position="30"/>
    </location>
</feature>
<evidence type="ECO:0000256" key="4">
    <source>
        <dbReference type="ARBA" id="ARBA00023136"/>
    </source>
</evidence>
<dbReference type="EMBL" id="JAQQXT010000015">
    <property type="protein sequence ID" value="MDC8773885.1"/>
    <property type="molecule type" value="Genomic_DNA"/>
</dbReference>
<feature type="domain" description="TonB C-terminal" evidence="6">
    <location>
        <begin position="29"/>
        <end position="114"/>
    </location>
</feature>
<dbReference type="PROSITE" id="PS52015">
    <property type="entry name" value="TONB_CTD"/>
    <property type="match status" value="1"/>
</dbReference>
<dbReference type="InterPro" id="IPR037682">
    <property type="entry name" value="TonB_C"/>
</dbReference>
<keyword evidence="5" id="KW-0732">Signal</keyword>
<dbReference type="RefSeq" id="WP_273601976.1">
    <property type="nucleotide sequence ID" value="NZ_JAQQXT010000015.1"/>
</dbReference>
<gene>
    <name evidence="7" type="ORF">PRZ03_20145</name>
</gene>
<dbReference type="InterPro" id="IPR006260">
    <property type="entry name" value="TonB/TolA_C"/>
</dbReference>
<evidence type="ECO:0000256" key="2">
    <source>
        <dbReference type="ARBA" id="ARBA00022692"/>
    </source>
</evidence>
<sequence length="114" mass="12063">MSLITSFLPKMSRSGLGLIGAVLIAASAIAAPPPKVLKKVPPEFPAAAVKKGVTSGTVKAQLAIAADGKVTEVTILETSSPKLFDRAVIEALMEWRFEGSGEKRTHEMTLVFNE</sequence>
<dbReference type="SUPFAM" id="SSF74653">
    <property type="entry name" value="TolA/TonB C-terminal domain"/>
    <property type="match status" value="1"/>
</dbReference>
<dbReference type="Pfam" id="PF03544">
    <property type="entry name" value="TonB_C"/>
    <property type="match status" value="1"/>
</dbReference>
<feature type="chain" id="PRO_5046469681" evidence="5">
    <location>
        <begin position="31"/>
        <end position="114"/>
    </location>
</feature>
<reference evidence="7 8" key="1">
    <citation type="submission" date="2022-10" db="EMBL/GenBank/DDBJ databases">
        <title>Paucibacter sp. hw1 Genome sequencing.</title>
        <authorList>
            <person name="Park S."/>
        </authorList>
    </citation>
    <scope>NUCLEOTIDE SEQUENCE [LARGE SCALE GENOMIC DNA]</scope>
    <source>
        <strain evidence="8">hw1</strain>
    </source>
</reference>
<protein>
    <submittedName>
        <fullName evidence="7">Energy transducer TonB</fullName>
    </submittedName>
</protein>
<proteinExistence type="predicted"/>
<dbReference type="NCBIfam" id="TIGR01352">
    <property type="entry name" value="tonB_Cterm"/>
    <property type="match status" value="1"/>
</dbReference>
<keyword evidence="2" id="KW-0812">Transmembrane</keyword>
<keyword evidence="8" id="KW-1185">Reference proteome</keyword>
<accession>A0ABT5KIX7</accession>
<keyword evidence="4" id="KW-0472">Membrane</keyword>
<evidence type="ECO:0000256" key="3">
    <source>
        <dbReference type="ARBA" id="ARBA00022989"/>
    </source>
</evidence>
<organism evidence="7 8">
    <name type="scientific">Roseateles albus</name>
    <dbReference type="NCBI Taxonomy" id="2987525"/>
    <lineage>
        <taxon>Bacteria</taxon>
        <taxon>Pseudomonadati</taxon>
        <taxon>Pseudomonadota</taxon>
        <taxon>Betaproteobacteria</taxon>
        <taxon>Burkholderiales</taxon>
        <taxon>Sphaerotilaceae</taxon>
        <taxon>Roseateles</taxon>
    </lineage>
</organism>
<evidence type="ECO:0000313" key="7">
    <source>
        <dbReference type="EMBL" id="MDC8773885.1"/>
    </source>
</evidence>
<evidence type="ECO:0000256" key="5">
    <source>
        <dbReference type="SAM" id="SignalP"/>
    </source>
</evidence>
<evidence type="ECO:0000256" key="1">
    <source>
        <dbReference type="ARBA" id="ARBA00004167"/>
    </source>
</evidence>
<dbReference type="Gene3D" id="3.30.2420.10">
    <property type="entry name" value="TonB"/>
    <property type="match status" value="1"/>
</dbReference>
<evidence type="ECO:0000313" key="8">
    <source>
        <dbReference type="Proteomes" id="UP001221189"/>
    </source>
</evidence>
<keyword evidence="3" id="KW-1133">Transmembrane helix</keyword>
<evidence type="ECO:0000259" key="6">
    <source>
        <dbReference type="PROSITE" id="PS52015"/>
    </source>
</evidence>
<comment type="caution">
    <text evidence="7">The sequence shown here is derived from an EMBL/GenBank/DDBJ whole genome shotgun (WGS) entry which is preliminary data.</text>
</comment>
<comment type="subcellular location">
    <subcellularLocation>
        <location evidence="1">Membrane</location>
        <topology evidence="1">Single-pass membrane protein</topology>
    </subcellularLocation>
</comment>